<dbReference type="EMBL" id="JADBJN010000001">
    <property type="protein sequence ID" value="KAG5681509.1"/>
    <property type="molecule type" value="Genomic_DNA"/>
</dbReference>
<gene>
    <name evidence="1" type="ORF">PVAND_010935</name>
</gene>
<comment type="caution">
    <text evidence="1">The sequence shown here is derived from an EMBL/GenBank/DDBJ whole genome shotgun (WGS) entry which is preliminary data.</text>
</comment>
<accession>A0A9J6CHT5</accession>
<proteinExistence type="predicted"/>
<name>A0A9J6CHT5_POLVA</name>
<organism evidence="1 2">
    <name type="scientific">Polypedilum vanderplanki</name>
    <name type="common">Sleeping chironomid midge</name>
    <dbReference type="NCBI Taxonomy" id="319348"/>
    <lineage>
        <taxon>Eukaryota</taxon>
        <taxon>Metazoa</taxon>
        <taxon>Ecdysozoa</taxon>
        <taxon>Arthropoda</taxon>
        <taxon>Hexapoda</taxon>
        <taxon>Insecta</taxon>
        <taxon>Pterygota</taxon>
        <taxon>Neoptera</taxon>
        <taxon>Endopterygota</taxon>
        <taxon>Diptera</taxon>
        <taxon>Nematocera</taxon>
        <taxon>Chironomoidea</taxon>
        <taxon>Chironomidae</taxon>
        <taxon>Chironominae</taxon>
        <taxon>Polypedilum</taxon>
        <taxon>Polypedilum</taxon>
    </lineage>
</organism>
<dbReference type="AlphaFoldDB" id="A0A9J6CHT5"/>
<keyword evidence="2" id="KW-1185">Reference proteome</keyword>
<dbReference type="InterPro" id="IPR019265">
    <property type="entry name" value="RTRAF"/>
</dbReference>
<evidence type="ECO:0008006" key="3">
    <source>
        <dbReference type="Google" id="ProtNLM"/>
    </source>
</evidence>
<reference evidence="1" key="1">
    <citation type="submission" date="2021-03" db="EMBL/GenBank/DDBJ databases">
        <title>Chromosome level genome of the anhydrobiotic midge Polypedilum vanderplanki.</title>
        <authorList>
            <person name="Yoshida Y."/>
            <person name="Kikawada T."/>
            <person name="Gusev O."/>
        </authorList>
    </citation>
    <scope>NUCLEOTIDE SEQUENCE</scope>
    <source>
        <strain evidence="1">NIAS01</strain>
        <tissue evidence="1">Whole body or cell culture</tissue>
    </source>
</reference>
<dbReference type="PANTHER" id="PTHR15924">
    <property type="entry name" value="CLE"/>
    <property type="match status" value="1"/>
</dbReference>
<protein>
    <recommendedName>
        <fullName evidence="3">RNA transcription, translation and transport factor protein</fullName>
    </recommendedName>
</protein>
<evidence type="ECO:0000313" key="2">
    <source>
        <dbReference type="Proteomes" id="UP001107558"/>
    </source>
</evidence>
<dbReference type="OrthoDB" id="514167at2759"/>
<sequence length="247" mass="28739">MIRNKLICLEHPNPELNINDQKTFRNLIVWLEDQNIRLYKIEERAELRKITSPEWNKAFEKYKEDLNCPKELKTDIDQLKWILSYAIKLEYSDNVDQYRPMTSEKLREAQKKLTSAPSVKSVNPFDNLDFTSPQFEIGVRALANRLHIPYHPDHLTILAAVSRVVKENLNKEALKQVIPEGQPFPLFEGQGMNQNDADVEQAARILRLLQIQSLREMQTIINETIVECQDLITVEPKTDTRLGKVGF</sequence>
<evidence type="ECO:0000313" key="1">
    <source>
        <dbReference type="EMBL" id="KAG5681509.1"/>
    </source>
</evidence>
<dbReference type="Pfam" id="PF10036">
    <property type="entry name" value="RLL"/>
    <property type="match status" value="1"/>
</dbReference>
<dbReference type="Proteomes" id="UP001107558">
    <property type="component" value="Chromosome 1"/>
</dbReference>